<protein>
    <submittedName>
        <fullName evidence="2">Uncharacterized protein</fullName>
    </submittedName>
</protein>
<evidence type="ECO:0000256" key="1">
    <source>
        <dbReference type="SAM" id="MobiDB-lite"/>
    </source>
</evidence>
<proteinExistence type="predicted"/>
<reference evidence="2" key="1">
    <citation type="submission" date="2015-06" db="UniProtKB">
        <authorList>
            <consortium name="EnsemblPlants"/>
        </authorList>
    </citation>
    <scope>IDENTIFICATION</scope>
</reference>
<sequence>MAPCACCCCLAPCIHHCCEHNIRKPCCLRLQPVHFLLLDTDAFVDSPSTQTGKYQVPRQPRRLDTPSSSEINRCLVPLHDRSPSSTTPHKFLLERVRLRSSPSTTTSGALGYVKFNYRRKNETGKSEDPKYHDNLEGTQMRQVHLRNVYNYR</sequence>
<dbReference type="EnsemblPlants" id="EMT22902">
    <property type="protein sequence ID" value="EMT22902"/>
    <property type="gene ID" value="F775_10119"/>
</dbReference>
<name>M8C7A7_AEGTA</name>
<organism evidence="2">
    <name type="scientific">Aegilops tauschii</name>
    <name type="common">Tausch's goatgrass</name>
    <name type="synonym">Aegilops squarrosa</name>
    <dbReference type="NCBI Taxonomy" id="37682"/>
    <lineage>
        <taxon>Eukaryota</taxon>
        <taxon>Viridiplantae</taxon>
        <taxon>Streptophyta</taxon>
        <taxon>Embryophyta</taxon>
        <taxon>Tracheophyta</taxon>
        <taxon>Spermatophyta</taxon>
        <taxon>Magnoliopsida</taxon>
        <taxon>Liliopsida</taxon>
        <taxon>Poales</taxon>
        <taxon>Poaceae</taxon>
        <taxon>BOP clade</taxon>
        <taxon>Pooideae</taxon>
        <taxon>Triticodae</taxon>
        <taxon>Triticeae</taxon>
        <taxon>Triticinae</taxon>
        <taxon>Aegilops</taxon>
    </lineage>
</organism>
<dbReference type="AlphaFoldDB" id="M8C7A7"/>
<accession>M8C7A7</accession>
<evidence type="ECO:0000313" key="2">
    <source>
        <dbReference type="EnsemblPlants" id="EMT22902"/>
    </source>
</evidence>
<feature type="region of interest" description="Disordered" evidence="1">
    <location>
        <begin position="48"/>
        <end position="68"/>
    </location>
</feature>